<comment type="caution">
    <text evidence="2">The sequence shown here is derived from an EMBL/GenBank/DDBJ whole genome shotgun (WGS) entry which is preliminary data.</text>
</comment>
<dbReference type="AlphaFoldDB" id="A0A1B9XW94"/>
<evidence type="ECO:0000313" key="3">
    <source>
        <dbReference type="Proteomes" id="UP000093186"/>
    </source>
</evidence>
<accession>A0A1B9XW94</accession>
<feature type="transmembrane region" description="Helical" evidence="1">
    <location>
        <begin position="6"/>
        <end position="23"/>
    </location>
</feature>
<keyword evidence="1" id="KW-1133">Transmembrane helix</keyword>
<keyword evidence="3" id="KW-1185">Reference proteome</keyword>
<keyword evidence="1" id="KW-0472">Membrane</keyword>
<evidence type="ECO:0000256" key="1">
    <source>
        <dbReference type="SAM" id="Phobius"/>
    </source>
</evidence>
<keyword evidence="1" id="KW-0812">Transmembrane</keyword>
<name>A0A1B9XW94_9FLAO</name>
<dbReference type="RefSeq" id="WP_068706509.1">
    <property type="nucleotide sequence ID" value="NZ_MAKX01000043.1"/>
</dbReference>
<proteinExistence type="predicted"/>
<organism evidence="2 3">
    <name type="scientific">Tenacibaculum soleae</name>
    <dbReference type="NCBI Taxonomy" id="447689"/>
    <lineage>
        <taxon>Bacteria</taxon>
        <taxon>Pseudomonadati</taxon>
        <taxon>Bacteroidota</taxon>
        <taxon>Flavobacteriia</taxon>
        <taxon>Flavobacteriales</taxon>
        <taxon>Flavobacteriaceae</taxon>
        <taxon>Tenacibaculum</taxon>
    </lineage>
</organism>
<protein>
    <recommendedName>
        <fullName evidence="4">Molybdenum ABC transporter permease</fullName>
    </recommendedName>
</protein>
<gene>
    <name evidence="2" type="ORF">BA195_13635</name>
</gene>
<reference evidence="2 3" key="1">
    <citation type="submission" date="2016-06" db="EMBL/GenBank/DDBJ databases">
        <title>Draft Genome Sequence of Tenacibaculum soleae UCD-KL19.</title>
        <authorList>
            <person name="Eisen J.A."/>
            <person name="Coil D.A."/>
            <person name="Lujan K.M."/>
        </authorList>
    </citation>
    <scope>NUCLEOTIDE SEQUENCE [LARGE SCALE GENOMIC DNA]</scope>
    <source>
        <strain evidence="2 3">UCD-KL19</strain>
    </source>
</reference>
<evidence type="ECO:0008006" key="4">
    <source>
        <dbReference type="Google" id="ProtNLM"/>
    </source>
</evidence>
<feature type="transmembrane region" description="Helical" evidence="1">
    <location>
        <begin position="35"/>
        <end position="57"/>
    </location>
</feature>
<dbReference type="EMBL" id="MAKX01000043">
    <property type="protein sequence ID" value="OCK41828.1"/>
    <property type="molecule type" value="Genomic_DNA"/>
</dbReference>
<dbReference type="Proteomes" id="UP000093186">
    <property type="component" value="Unassembled WGS sequence"/>
</dbReference>
<sequence length="64" mass="7538">MEEFDILAILFIAFGIYCAIGLKKDYVDYKKSNHYLEYNIYIRNIGVVVGSIIMFIYELSRLFS</sequence>
<dbReference type="OrthoDB" id="9884416at2"/>
<evidence type="ECO:0000313" key="2">
    <source>
        <dbReference type="EMBL" id="OCK41828.1"/>
    </source>
</evidence>